<dbReference type="OrthoDB" id="7172864at2"/>
<dbReference type="KEGG" id="ncb:C0V82_10085"/>
<dbReference type="Proteomes" id="UP000234752">
    <property type="component" value="Chromosome eg_1"/>
</dbReference>
<organism evidence="1 2">
    <name type="scientific">Niveispirillum cyanobacteriorum</name>
    <dbReference type="NCBI Taxonomy" id="1612173"/>
    <lineage>
        <taxon>Bacteria</taxon>
        <taxon>Pseudomonadati</taxon>
        <taxon>Pseudomonadota</taxon>
        <taxon>Alphaproteobacteria</taxon>
        <taxon>Rhodospirillales</taxon>
        <taxon>Azospirillaceae</taxon>
        <taxon>Niveispirillum</taxon>
    </lineage>
</organism>
<gene>
    <name evidence="1" type="ORF">C0V82_10085</name>
</gene>
<protein>
    <submittedName>
        <fullName evidence="1">Uncharacterized protein</fullName>
    </submittedName>
</protein>
<evidence type="ECO:0000313" key="2">
    <source>
        <dbReference type="Proteomes" id="UP000234752"/>
    </source>
</evidence>
<accession>A0A2K9NED9</accession>
<proteinExistence type="predicted"/>
<sequence>MQDTSMLDHYRQLVRDTTIDDRTLLSTDYFNHFNEVIMLLSMLGDMPDMLDEIVAWTPKTYRQHFEDSGLAFAPLAIEAYDHVPLEFRAPFDDVINDMNSLIVEAVANLSAMRDDADMLGFTAADYWQRLQALVDRGSAIVHGSVQDNNPTVTMDQSEIDDLF</sequence>
<keyword evidence="2" id="KW-1185">Reference proteome</keyword>
<evidence type="ECO:0000313" key="1">
    <source>
        <dbReference type="EMBL" id="AUN30545.1"/>
    </source>
</evidence>
<reference evidence="1 2" key="1">
    <citation type="submission" date="2017-12" db="EMBL/GenBank/DDBJ databases">
        <title>Genomes of bacteria within cyanobacterial aggregates.</title>
        <authorList>
            <person name="Cai H."/>
        </authorList>
    </citation>
    <scope>NUCLEOTIDE SEQUENCE [LARGE SCALE GENOMIC DNA]</scope>
    <source>
        <strain evidence="1 2">TH16</strain>
    </source>
</reference>
<name>A0A2K9NED9_9PROT</name>
<dbReference type="EMBL" id="CP025611">
    <property type="protein sequence ID" value="AUN30545.1"/>
    <property type="molecule type" value="Genomic_DNA"/>
</dbReference>
<dbReference type="RefSeq" id="WP_102112227.1">
    <property type="nucleotide sequence ID" value="NZ_BMGN01000002.1"/>
</dbReference>
<dbReference type="AlphaFoldDB" id="A0A2K9NED9"/>